<evidence type="ECO:0000313" key="3">
    <source>
        <dbReference type="EMBL" id="KAJ6620118.1"/>
    </source>
</evidence>
<dbReference type="Pfam" id="PF00651">
    <property type="entry name" value="BTB"/>
    <property type="match status" value="1"/>
</dbReference>
<dbReference type="PANTHER" id="PTHR23231">
    <property type="entry name" value="GERM CELL-LESS PROTEIN"/>
    <property type="match status" value="1"/>
</dbReference>
<evidence type="ECO:0000259" key="2">
    <source>
        <dbReference type="PROSITE" id="PS50097"/>
    </source>
</evidence>
<dbReference type="SUPFAM" id="SSF54695">
    <property type="entry name" value="POZ domain"/>
    <property type="match status" value="1"/>
</dbReference>
<keyword evidence="1" id="KW-0217">Developmental protein</keyword>
<dbReference type="AlphaFoldDB" id="A0A9Q0MJJ0"/>
<dbReference type="PANTHER" id="PTHR23231:SF17">
    <property type="entry name" value="BTB DOMAIN-CONTAINING PROTEIN"/>
    <property type="match status" value="1"/>
</dbReference>
<reference evidence="3" key="1">
    <citation type="submission" date="2022-07" db="EMBL/GenBank/DDBJ databases">
        <authorList>
            <person name="Trinca V."/>
            <person name="Uliana J.V.C."/>
            <person name="Torres T.T."/>
            <person name="Ward R.J."/>
            <person name="Monesi N."/>
        </authorList>
    </citation>
    <scope>NUCLEOTIDE SEQUENCE</scope>
    <source>
        <strain evidence="3">HSMRA1968</strain>
        <tissue evidence="3">Whole embryos</tissue>
    </source>
</reference>
<keyword evidence="4" id="KW-1185">Reference proteome</keyword>
<dbReference type="InterPro" id="IPR011333">
    <property type="entry name" value="SKP1/BTB/POZ_sf"/>
</dbReference>
<dbReference type="EMBL" id="WJQU01004043">
    <property type="protein sequence ID" value="KAJ6620118.1"/>
    <property type="molecule type" value="Genomic_DNA"/>
</dbReference>
<dbReference type="Gene3D" id="3.30.710.10">
    <property type="entry name" value="Potassium Channel Kv1.1, Chain A"/>
    <property type="match status" value="1"/>
</dbReference>
<dbReference type="Proteomes" id="UP001151699">
    <property type="component" value="Unassembled WGS sequence"/>
</dbReference>
<proteinExistence type="predicted"/>
<dbReference type="CDD" id="cd18305">
    <property type="entry name" value="BTB_POZ_GCL"/>
    <property type="match status" value="1"/>
</dbReference>
<dbReference type="GO" id="GO:0007281">
    <property type="term" value="P:germ cell development"/>
    <property type="evidence" value="ECO:0007669"/>
    <property type="project" value="InterPro"/>
</dbReference>
<organism evidence="3 4">
    <name type="scientific">Pseudolycoriella hygida</name>
    <dbReference type="NCBI Taxonomy" id="35572"/>
    <lineage>
        <taxon>Eukaryota</taxon>
        <taxon>Metazoa</taxon>
        <taxon>Ecdysozoa</taxon>
        <taxon>Arthropoda</taxon>
        <taxon>Hexapoda</taxon>
        <taxon>Insecta</taxon>
        <taxon>Pterygota</taxon>
        <taxon>Neoptera</taxon>
        <taxon>Endopterygota</taxon>
        <taxon>Diptera</taxon>
        <taxon>Nematocera</taxon>
        <taxon>Sciaroidea</taxon>
        <taxon>Sciaridae</taxon>
        <taxon>Pseudolycoriella</taxon>
    </lineage>
</organism>
<dbReference type="PROSITE" id="PS50097">
    <property type="entry name" value="BTB"/>
    <property type="match status" value="1"/>
</dbReference>
<sequence length="420" mass="49055">MQEFRFIMGAFFGKSPLACGSVTQIITGRKRKRENSESSDDISDSLSRCLNTPKRKKLLTTTQYIYQALYKEELNSDVTVMALGKAWKLHKVYLCQSSYFASMFGGSWRESNQDFVNIEIIDPKINIDAMETVFGSLYLDEVVIEPKCVISVLATATLFQLDELINRCAEVMIETVNAETSINYYEAACEYGVHSVKKAAFHWLLLNLLSFLQKHPQWLQQINIELMTALVASPDLFVVQTEFTLYVLLRQWLILKLYPDYEYMSNMEKPDPLKYFSSLENSEPFLQTNRGRKFDQPFRKLRIQYLINHPVDLDVILNDRLIPRSWLYNPIIQQWHSMLKVDHSVDSGPQESDRNVFLETCLRCGRILQEQGFQKWRWTGFNFGLDLILITDTRTLSIKRHQRQDNERLLSMQGTRQFLL</sequence>
<evidence type="ECO:0000256" key="1">
    <source>
        <dbReference type="ARBA" id="ARBA00022473"/>
    </source>
</evidence>
<name>A0A9Q0MJJ0_9DIPT</name>
<protein>
    <submittedName>
        <fullName evidence="3">Protein germ cell-less</fullName>
    </submittedName>
</protein>
<gene>
    <name evidence="3" type="primary">gcl</name>
    <name evidence="3" type="ORF">Bhyg_17346</name>
</gene>
<dbReference type="InterPro" id="IPR000210">
    <property type="entry name" value="BTB/POZ_dom"/>
</dbReference>
<dbReference type="OrthoDB" id="6359943at2759"/>
<comment type="caution">
    <text evidence="3">The sequence shown here is derived from an EMBL/GenBank/DDBJ whole genome shotgun (WGS) entry which is preliminary data.</text>
</comment>
<accession>A0A9Q0MJJ0</accession>
<dbReference type="InterPro" id="IPR043380">
    <property type="entry name" value="Gcl-like"/>
</dbReference>
<dbReference type="SMART" id="SM00225">
    <property type="entry name" value="BTB"/>
    <property type="match status" value="1"/>
</dbReference>
<feature type="domain" description="BTB" evidence="2">
    <location>
        <begin position="76"/>
        <end position="146"/>
    </location>
</feature>
<evidence type="ECO:0000313" key="4">
    <source>
        <dbReference type="Proteomes" id="UP001151699"/>
    </source>
</evidence>
<feature type="non-terminal residue" evidence="3">
    <location>
        <position position="1"/>
    </location>
</feature>